<dbReference type="SUPFAM" id="SSF52540">
    <property type="entry name" value="P-loop containing nucleoside triphosphate hydrolases"/>
    <property type="match status" value="2"/>
</dbReference>
<dbReference type="Proteomes" id="UP000199004">
    <property type="component" value="Unassembled WGS sequence"/>
</dbReference>
<reference evidence="12" key="1">
    <citation type="submission" date="2016-10" db="EMBL/GenBank/DDBJ databases">
        <authorList>
            <person name="Varghese N."/>
            <person name="Submissions S."/>
        </authorList>
    </citation>
    <scope>NUCLEOTIDE SEQUENCE [LARGE SCALE GENOMIC DNA]</scope>
    <source>
        <strain evidence="12">CGMCC 1.11147</strain>
    </source>
</reference>
<dbReference type="PANTHER" id="PTHR43790">
    <property type="entry name" value="CARBOHYDRATE TRANSPORT ATP-BINDING PROTEIN MG119-RELATED"/>
    <property type="match status" value="1"/>
</dbReference>
<dbReference type="InterPro" id="IPR017871">
    <property type="entry name" value="ABC_transporter-like_CS"/>
</dbReference>
<keyword evidence="5" id="KW-0547">Nucleotide-binding</keyword>
<evidence type="ECO:0000256" key="5">
    <source>
        <dbReference type="ARBA" id="ARBA00022741"/>
    </source>
</evidence>
<dbReference type="AlphaFoldDB" id="A0A1G9ZMC8"/>
<dbReference type="Gene3D" id="3.40.50.300">
    <property type="entry name" value="P-loop containing nucleotide triphosphate hydrolases"/>
    <property type="match status" value="2"/>
</dbReference>
<dbReference type="GO" id="GO:0016887">
    <property type="term" value="F:ATP hydrolysis activity"/>
    <property type="evidence" value="ECO:0007669"/>
    <property type="project" value="InterPro"/>
</dbReference>
<feature type="domain" description="ABC transporter" evidence="10">
    <location>
        <begin position="253"/>
        <end position="496"/>
    </location>
</feature>
<keyword evidence="1" id="KW-0813">Transport</keyword>
<organism evidence="11 12">
    <name type="scientific">Nocardioides szechwanensis</name>
    <dbReference type="NCBI Taxonomy" id="1005944"/>
    <lineage>
        <taxon>Bacteria</taxon>
        <taxon>Bacillati</taxon>
        <taxon>Actinomycetota</taxon>
        <taxon>Actinomycetes</taxon>
        <taxon>Propionibacteriales</taxon>
        <taxon>Nocardioidaceae</taxon>
        <taxon>Nocardioides</taxon>
    </lineage>
</organism>
<accession>A0A1G9ZMC8</accession>
<dbReference type="InterPro" id="IPR050107">
    <property type="entry name" value="ABC_carbohydrate_import_ATPase"/>
</dbReference>
<dbReference type="InterPro" id="IPR003593">
    <property type="entry name" value="AAA+_ATPase"/>
</dbReference>
<sequence>MTTVPALEVRDLVKGFGGVPVLRGLSFELRAGRVVALVGENGAGKSTAMKIATGQLRADSGQVYVAGELLSQPDPMQLRKLGVTIIPQELAPYPDLTVYENLFVGRELRTRLGTLDRREMVAEARKMLAVFDVDIDPHLRMGRMSVALTQIVEIAKATTWGAKVLFLDEPSSSIPEREVARLHAVVRKLRDHGVAMLYTTHRMEEIKALADQIVVLRDGQLVMDVPIDDATEDEIVKAMIGRELGTLFPRTAPVLPEVAYEVRGLRLSRNGPQVDLSVRRGEILGLGGLVGAGRTEIVEAMFGIRRSVEGNVELDGKRVPRNAPAAAIRAGVAFVPEDRKGAGLVLTRSILDNGSLPHLRSFTTAGWLLPRRRKAVEEATKAVSVRCRSIDQLVGTLSGGNQQKVVLSRWLIHNTKVLLLDEPTRGVDVGARGEIYDIIRDLASSGLAVILVSSDMPELIGLTHRVLVVRAGAAVAELSREELDREDAPERIFRLASGQTDLGGVPQSARTKESQ</sequence>
<evidence type="ECO:0000256" key="4">
    <source>
        <dbReference type="ARBA" id="ARBA00022737"/>
    </source>
</evidence>
<dbReference type="Pfam" id="PF00005">
    <property type="entry name" value="ABC_tran"/>
    <property type="match status" value="2"/>
</dbReference>
<feature type="region of interest" description="Disordered" evidence="9">
    <location>
        <begin position="496"/>
        <end position="515"/>
    </location>
</feature>
<dbReference type="RefSeq" id="WP_091023832.1">
    <property type="nucleotide sequence ID" value="NZ_BKAE01000007.1"/>
</dbReference>
<evidence type="ECO:0000313" key="12">
    <source>
        <dbReference type="Proteomes" id="UP000199004"/>
    </source>
</evidence>
<dbReference type="PROSITE" id="PS50893">
    <property type="entry name" value="ABC_TRANSPORTER_2"/>
    <property type="match status" value="2"/>
</dbReference>
<evidence type="ECO:0000256" key="7">
    <source>
        <dbReference type="ARBA" id="ARBA00022967"/>
    </source>
</evidence>
<evidence type="ECO:0000256" key="1">
    <source>
        <dbReference type="ARBA" id="ARBA00022448"/>
    </source>
</evidence>
<dbReference type="STRING" id="1005944.SAMN05192576_1778"/>
<feature type="domain" description="ABC transporter" evidence="10">
    <location>
        <begin position="7"/>
        <end position="243"/>
    </location>
</feature>
<dbReference type="PANTHER" id="PTHR43790:SF3">
    <property type="entry name" value="D-ALLOSE IMPORT ATP-BINDING PROTEIN ALSA-RELATED"/>
    <property type="match status" value="1"/>
</dbReference>
<dbReference type="OrthoDB" id="3311037at2"/>
<dbReference type="GO" id="GO:0005524">
    <property type="term" value="F:ATP binding"/>
    <property type="evidence" value="ECO:0007669"/>
    <property type="project" value="UniProtKB-KW"/>
</dbReference>
<dbReference type="CDD" id="cd03215">
    <property type="entry name" value="ABC_Carb_Monos_II"/>
    <property type="match status" value="1"/>
</dbReference>
<keyword evidence="3" id="KW-0762">Sugar transport</keyword>
<keyword evidence="12" id="KW-1185">Reference proteome</keyword>
<dbReference type="PROSITE" id="PS00211">
    <property type="entry name" value="ABC_TRANSPORTER_1"/>
    <property type="match status" value="1"/>
</dbReference>
<keyword evidence="6 11" id="KW-0067">ATP-binding</keyword>
<dbReference type="InterPro" id="IPR003439">
    <property type="entry name" value="ABC_transporter-like_ATP-bd"/>
</dbReference>
<evidence type="ECO:0000313" key="11">
    <source>
        <dbReference type="EMBL" id="SDN22297.1"/>
    </source>
</evidence>
<dbReference type="CDD" id="cd03216">
    <property type="entry name" value="ABC_Carb_Monos_I"/>
    <property type="match status" value="1"/>
</dbReference>
<keyword evidence="8" id="KW-0472">Membrane</keyword>
<gene>
    <name evidence="11" type="ORF">SAMN05192576_1778</name>
</gene>
<keyword evidence="2" id="KW-1003">Cell membrane</keyword>
<evidence type="ECO:0000256" key="9">
    <source>
        <dbReference type="SAM" id="MobiDB-lite"/>
    </source>
</evidence>
<protein>
    <submittedName>
        <fullName evidence="11">Monosaccharide ABC transporter ATP-binding protein, CUT2 family</fullName>
    </submittedName>
</protein>
<dbReference type="SMART" id="SM00382">
    <property type="entry name" value="AAA"/>
    <property type="match status" value="2"/>
</dbReference>
<dbReference type="EMBL" id="FNIC01000002">
    <property type="protein sequence ID" value="SDN22297.1"/>
    <property type="molecule type" value="Genomic_DNA"/>
</dbReference>
<keyword evidence="4" id="KW-0677">Repeat</keyword>
<evidence type="ECO:0000256" key="8">
    <source>
        <dbReference type="ARBA" id="ARBA00023136"/>
    </source>
</evidence>
<evidence type="ECO:0000259" key="10">
    <source>
        <dbReference type="PROSITE" id="PS50893"/>
    </source>
</evidence>
<evidence type="ECO:0000256" key="3">
    <source>
        <dbReference type="ARBA" id="ARBA00022597"/>
    </source>
</evidence>
<evidence type="ECO:0000256" key="6">
    <source>
        <dbReference type="ARBA" id="ARBA00022840"/>
    </source>
</evidence>
<proteinExistence type="predicted"/>
<keyword evidence="7" id="KW-1278">Translocase</keyword>
<name>A0A1G9ZMC8_9ACTN</name>
<evidence type="ECO:0000256" key="2">
    <source>
        <dbReference type="ARBA" id="ARBA00022475"/>
    </source>
</evidence>
<dbReference type="InterPro" id="IPR027417">
    <property type="entry name" value="P-loop_NTPase"/>
</dbReference>